<gene>
    <name evidence="2" type="ORF">VITISV_037988</name>
</gene>
<reference evidence="2" key="1">
    <citation type="journal article" date="2007" name="PLoS ONE">
        <title>The first genome sequence of an elite grapevine cultivar (Pinot noir Vitis vinifera L.): coping with a highly heterozygous genome.</title>
        <authorList>
            <person name="Velasco R."/>
            <person name="Zharkikh A."/>
            <person name="Troggio M."/>
            <person name="Cartwright D.A."/>
            <person name="Cestaro A."/>
            <person name="Pruss D."/>
            <person name="Pindo M."/>
            <person name="FitzGerald L.M."/>
            <person name="Vezzulli S."/>
            <person name="Reid J."/>
            <person name="Malacarne G."/>
            <person name="Iliev D."/>
            <person name="Coppola G."/>
            <person name="Wardell B."/>
            <person name="Micheletti D."/>
            <person name="Macalma T."/>
            <person name="Facci M."/>
            <person name="Mitchell J.T."/>
            <person name="Perazzolli M."/>
            <person name="Eldredge G."/>
            <person name="Gatto P."/>
            <person name="Oyzerski R."/>
            <person name="Moretto M."/>
            <person name="Gutin N."/>
            <person name="Stefanini M."/>
            <person name="Chen Y."/>
            <person name="Segala C."/>
            <person name="Davenport C."/>
            <person name="Dematte L."/>
            <person name="Mraz A."/>
            <person name="Battilana J."/>
            <person name="Stormo K."/>
            <person name="Costa F."/>
            <person name="Tao Q."/>
            <person name="Si-Ammour A."/>
            <person name="Harkins T."/>
            <person name="Lackey A."/>
            <person name="Perbost C."/>
            <person name="Taillon B."/>
            <person name="Stella A."/>
            <person name="Solovyev V."/>
            <person name="Fawcett J.A."/>
            <person name="Sterck L."/>
            <person name="Vandepoele K."/>
            <person name="Grando S.M."/>
            <person name="Toppo S."/>
            <person name="Moser C."/>
            <person name="Lanchbury J."/>
            <person name="Bogden R."/>
            <person name="Skolnick M."/>
            <person name="Sgaramella V."/>
            <person name="Bhatnagar S.K."/>
            <person name="Fontana P."/>
            <person name="Gutin A."/>
            <person name="Van de Peer Y."/>
            <person name="Salamini F."/>
            <person name="Viola R."/>
        </authorList>
    </citation>
    <scope>NUCLEOTIDE SEQUENCE</scope>
</reference>
<dbReference type="EMBL" id="AM438451">
    <property type="protein sequence ID" value="CAN64985.1"/>
    <property type="molecule type" value="Genomic_DNA"/>
</dbReference>
<dbReference type="AlphaFoldDB" id="A5AWS1"/>
<feature type="region of interest" description="Disordered" evidence="1">
    <location>
        <begin position="54"/>
        <end position="81"/>
    </location>
</feature>
<feature type="compositionally biased region" description="Acidic residues" evidence="1">
    <location>
        <begin position="57"/>
        <end position="72"/>
    </location>
</feature>
<evidence type="ECO:0000256" key="1">
    <source>
        <dbReference type="SAM" id="MobiDB-lite"/>
    </source>
</evidence>
<accession>A5AWS1</accession>
<sequence>MHNRFGMDEVELFVEQTPIDLQMNSPIGNCTPLLLGENDGTNNVQNPFTFEHRAKEEEEDEEGRQCDDESVGAEDVHNDDN</sequence>
<protein>
    <submittedName>
        <fullName evidence="2">Uncharacterized protein</fullName>
    </submittedName>
</protein>
<evidence type="ECO:0000313" key="2">
    <source>
        <dbReference type="EMBL" id="CAN64985.1"/>
    </source>
</evidence>
<name>A5AWS1_VITVI</name>
<proteinExistence type="predicted"/>
<organism evidence="2">
    <name type="scientific">Vitis vinifera</name>
    <name type="common">Grape</name>
    <dbReference type="NCBI Taxonomy" id="29760"/>
    <lineage>
        <taxon>Eukaryota</taxon>
        <taxon>Viridiplantae</taxon>
        <taxon>Streptophyta</taxon>
        <taxon>Embryophyta</taxon>
        <taxon>Tracheophyta</taxon>
        <taxon>Spermatophyta</taxon>
        <taxon>Magnoliopsida</taxon>
        <taxon>eudicotyledons</taxon>
        <taxon>Gunneridae</taxon>
        <taxon>Pentapetalae</taxon>
        <taxon>rosids</taxon>
        <taxon>Vitales</taxon>
        <taxon>Vitaceae</taxon>
        <taxon>Viteae</taxon>
        <taxon>Vitis</taxon>
    </lineage>
</organism>